<dbReference type="InterPro" id="IPR002252">
    <property type="entry name" value="Glyco_hydro_36"/>
</dbReference>
<name>A0A6N2RBV2_9ACTO</name>
<evidence type="ECO:0000256" key="3">
    <source>
        <dbReference type="SAM" id="MobiDB-lite"/>
    </source>
</evidence>
<keyword evidence="1" id="KW-0378">Hydrolase</keyword>
<keyword evidence="2" id="KW-0326">Glycosidase</keyword>
<reference evidence="4" key="1">
    <citation type="submission" date="2019-11" db="EMBL/GenBank/DDBJ databases">
        <authorList>
            <person name="Feng L."/>
        </authorList>
    </citation>
    <scope>NUCLEOTIDE SEQUENCE</scope>
    <source>
        <strain evidence="4">AodontolyticusLFYP35</strain>
    </source>
</reference>
<sequence>MQRLVLSLPNATLSASADAQLIEQGDNYAIIDASRVALLHGMESGQYYRSGHNSWSPSGWNSLSDAPLRVPSDERRTTADDPGADDTVRHHGSWMGAVVEEEGGAGFLIGALAGGHPKVRADEDVFVGFDEIRPARWFVSWGSEAEIFEAYVEQLRSRRRSPGQAPRVWCSWYSYYENVSWDVLAGQLPGLAKLGFTALQIDDGWQLNVGDWRPNAKFGHDLAACARYISDLGVTPGLWIAPFIAREGTPFLQAHPEAFVHDEDGKLAIAGYNWGGPYYALDTTHPLAQEYLRDTIGYLLEAGIRYIKTDFINAAAIEGVRFDREASPDDAFVLGSQILREAAGEGTYLLGSGALIIPAIGLYDGIRVGCDVAPIWKNYATDDRSDAEARNAFMGSVSRLWLRELIDVDPDVIFFRHMKNLLNDQQIGWLQDVAAVAGFKSSSDPLVWLTEQEQAELSQWLARHEDVQQISRNVWSLDGREVDFGPGLAEPEHCYPVS</sequence>
<dbReference type="GO" id="GO:0016052">
    <property type="term" value="P:carbohydrate catabolic process"/>
    <property type="evidence" value="ECO:0007669"/>
    <property type="project" value="InterPro"/>
</dbReference>
<proteinExistence type="predicted"/>
<dbReference type="Gene3D" id="3.20.20.70">
    <property type="entry name" value="Aldolase class I"/>
    <property type="match status" value="1"/>
</dbReference>
<dbReference type="PANTHER" id="PTHR43053:SF3">
    <property type="entry name" value="ALPHA-GALACTOSIDASE C-RELATED"/>
    <property type="match status" value="1"/>
</dbReference>
<evidence type="ECO:0000256" key="2">
    <source>
        <dbReference type="ARBA" id="ARBA00023295"/>
    </source>
</evidence>
<dbReference type="EMBL" id="CACRSM010000002">
    <property type="protein sequence ID" value="VYS77601.1"/>
    <property type="molecule type" value="Genomic_DNA"/>
</dbReference>
<dbReference type="InterPro" id="IPR017853">
    <property type="entry name" value="GH"/>
</dbReference>
<gene>
    <name evidence="4" type="ORF">AOLFYP35_00251</name>
</gene>
<dbReference type="Pfam" id="PF02065">
    <property type="entry name" value="Melibiase"/>
    <property type="match status" value="1"/>
</dbReference>
<dbReference type="AlphaFoldDB" id="A0A6N2RBV2"/>
<organism evidence="4">
    <name type="scientific">Schaalia odontolytica</name>
    <dbReference type="NCBI Taxonomy" id="1660"/>
    <lineage>
        <taxon>Bacteria</taxon>
        <taxon>Bacillati</taxon>
        <taxon>Actinomycetota</taxon>
        <taxon>Actinomycetes</taxon>
        <taxon>Actinomycetales</taxon>
        <taxon>Actinomycetaceae</taxon>
        <taxon>Schaalia</taxon>
    </lineage>
</organism>
<dbReference type="PANTHER" id="PTHR43053">
    <property type="entry name" value="GLYCOSIDASE FAMILY 31"/>
    <property type="match status" value="1"/>
</dbReference>
<dbReference type="SUPFAM" id="SSF51445">
    <property type="entry name" value="(Trans)glycosidases"/>
    <property type="match status" value="1"/>
</dbReference>
<dbReference type="CDD" id="cd14791">
    <property type="entry name" value="GH36"/>
    <property type="match status" value="1"/>
</dbReference>
<dbReference type="InterPro" id="IPR013785">
    <property type="entry name" value="Aldolase_TIM"/>
</dbReference>
<feature type="region of interest" description="Disordered" evidence="3">
    <location>
        <begin position="66"/>
        <end position="88"/>
    </location>
</feature>
<accession>A0A6N2RBV2</accession>
<evidence type="ECO:0000256" key="1">
    <source>
        <dbReference type="ARBA" id="ARBA00022801"/>
    </source>
</evidence>
<dbReference type="InterPro" id="IPR050985">
    <property type="entry name" value="Alpha-glycosidase_related"/>
</dbReference>
<protein>
    <submittedName>
        <fullName evidence="4">Melibiase</fullName>
    </submittedName>
</protein>
<dbReference type="GO" id="GO:0004557">
    <property type="term" value="F:alpha-galactosidase activity"/>
    <property type="evidence" value="ECO:0007669"/>
    <property type="project" value="InterPro"/>
</dbReference>
<evidence type="ECO:0000313" key="4">
    <source>
        <dbReference type="EMBL" id="VYS77601.1"/>
    </source>
</evidence>